<dbReference type="GO" id="GO:0005840">
    <property type="term" value="C:ribosome"/>
    <property type="evidence" value="ECO:0007669"/>
    <property type="project" value="UniProtKB-KW"/>
</dbReference>
<dbReference type="EMBL" id="UINC01000253">
    <property type="protein sequence ID" value="SUZ52037.1"/>
    <property type="molecule type" value="Genomic_DNA"/>
</dbReference>
<accession>A0A381NBZ0</accession>
<dbReference type="SUPFAM" id="SSF56047">
    <property type="entry name" value="Ribosomal protein S8"/>
    <property type="match status" value="1"/>
</dbReference>
<dbReference type="AlphaFoldDB" id="A0A381NBZ0"/>
<proteinExistence type="inferred from homology"/>
<evidence type="ECO:0008006" key="7">
    <source>
        <dbReference type="Google" id="ProtNLM"/>
    </source>
</evidence>
<name>A0A381NBZ0_9ZZZZ</name>
<evidence type="ECO:0000256" key="4">
    <source>
        <dbReference type="ARBA" id="ARBA00022980"/>
    </source>
</evidence>
<dbReference type="GO" id="GO:0003735">
    <property type="term" value="F:structural constituent of ribosome"/>
    <property type="evidence" value="ECO:0007669"/>
    <property type="project" value="InterPro"/>
</dbReference>
<protein>
    <recommendedName>
        <fullName evidence="7">30S ribosomal protein S8</fullName>
    </recommendedName>
</protein>
<dbReference type="Pfam" id="PF00410">
    <property type="entry name" value="Ribosomal_S8"/>
    <property type="match status" value="1"/>
</dbReference>
<gene>
    <name evidence="6" type="ORF">METZ01_LOCUS4891</name>
</gene>
<evidence type="ECO:0000313" key="6">
    <source>
        <dbReference type="EMBL" id="SUZ52037.1"/>
    </source>
</evidence>
<evidence type="ECO:0000256" key="1">
    <source>
        <dbReference type="ARBA" id="ARBA00006471"/>
    </source>
</evidence>
<dbReference type="PANTHER" id="PTHR11758">
    <property type="entry name" value="40S RIBOSOMAL PROTEIN S15A"/>
    <property type="match status" value="1"/>
</dbReference>
<evidence type="ECO:0000256" key="3">
    <source>
        <dbReference type="ARBA" id="ARBA00022884"/>
    </source>
</evidence>
<evidence type="ECO:0000256" key="2">
    <source>
        <dbReference type="ARBA" id="ARBA00022730"/>
    </source>
</evidence>
<dbReference type="HAMAP" id="MF_01302_B">
    <property type="entry name" value="Ribosomal_uS8_B"/>
    <property type="match status" value="1"/>
</dbReference>
<dbReference type="FunFam" id="3.30.1370.30:FF:000002">
    <property type="entry name" value="30S ribosomal protein S8"/>
    <property type="match status" value="1"/>
</dbReference>
<organism evidence="6">
    <name type="scientific">marine metagenome</name>
    <dbReference type="NCBI Taxonomy" id="408172"/>
    <lineage>
        <taxon>unclassified sequences</taxon>
        <taxon>metagenomes</taxon>
        <taxon>ecological metagenomes</taxon>
    </lineage>
</organism>
<evidence type="ECO:0000256" key="5">
    <source>
        <dbReference type="ARBA" id="ARBA00023274"/>
    </source>
</evidence>
<dbReference type="GO" id="GO:0005737">
    <property type="term" value="C:cytoplasm"/>
    <property type="evidence" value="ECO:0007669"/>
    <property type="project" value="UniProtKB-ARBA"/>
</dbReference>
<dbReference type="Gene3D" id="3.30.1370.30">
    <property type="match status" value="1"/>
</dbReference>
<dbReference type="Gene3D" id="3.30.1490.10">
    <property type="match status" value="1"/>
</dbReference>
<keyword evidence="4" id="KW-0689">Ribosomal protein</keyword>
<dbReference type="GO" id="GO:1990904">
    <property type="term" value="C:ribonucleoprotein complex"/>
    <property type="evidence" value="ECO:0007669"/>
    <property type="project" value="UniProtKB-KW"/>
</dbReference>
<dbReference type="NCBIfam" id="NF001109">
    <property type="entry name" value="PRK00136.1"/>
    <property type="match status" value="1"/>
</dbReference>
<keyword evidence="3" id="KW-0694">RNA-binding</keyword>
<sequence length="136" mass="14965">MTDSIADMLSRIRNATAARRKRVDIPTSRLKMEIARILQSEGYIHAFKMVDVIVEKRQVARSMIRVQLKYGSRGENVISGIQRVSRPGRRVYFGRDNVPSVLAGLGTCIVTTSAGVMTGREAGKTGVGGEVLCNVW</sequence>
<dbReference type="InterPro" id="IPR035987">
    <property type="entry name" value="Ribosomal_uS8_sf"/>
</dbReference>
<keyword evidence="2" id="KW-0699">rRNA-binding</keyword>
<dbReference type="GO" id="GO:0019843">
    <property type="term" value="F:rRNA binding"/>
    <property type="evidence" value="ECO:0007669"/>
    <property type="project" value="UniProtKB-KW"/>
</dbReference>
<dbReference type="FunFam" id="3.30.1490.10:FF:000001">
    <property type="entry name" value="30S ribosomal protein S8"/>
    <property type="match status" value="1"/>
</dbReference>
<keyword evidence="5" id="KW-0687">Ribonucleoprotein</keyword>
<dbReference type="InterPro" id="IPR000630">
    <property type="entry name" value="Ribosomal_uS8"/>
</dbReference>
<reference evidence="6" key="1">
    <citation type="submission" date="2018-05" db="EMBL/GenBank/DDBJ databases">
        <authorList>
            <person name="Lanie J.A."/>
            <person name="Ng W.-L."/>
            <person name="Kazmierczak K.M."/>
            <person name="Andrzejewski T.M."/>
            <person name="Davidsen T.M."/>
            <person name="Wayne K.J."/>
            <person name="Tettelin H."/>
            <person name="Glass J.I."/>
            <person name="Rusch D."/>
            <person name="Podicherti R."/>
            <person name="Tsui H.-C.T."/>
            <person name="Winkler M.E."/>
        </authorList>
    </citation>
    <scope>NUCLEOTIDE SEQUENCE</scope>
</reference>
<dbReference type="GO" id="GO:0006412">
    <property type="term" value="P:translation"/>
    <property type="evidence" value="ECO:0007669"/>
    <property type="project" value="InterPro"/>
</dbReference>
<comment type="similarity">
    <text evidence="1">Belongs to the universal ribosomal protein uS8 family.</text>
</comment>